<evidence type="ECO:0000313" key="1">
    <source>
        <dbReference type="EMBL" id="MDC0677891.1"/>
    </source>
</evidence>
<sequence length="357" mass="37292">MRIAWIVYGALDQTTGGYIYDRLVVERLRARGDAVEVVSLDPAPRSRALAGLALARRLARLDPAVVVGDELCFPELGPAFAVLPRRIARALLVHHLSAWELPPGPRRAALSLAEAAVIRLCDAHLATSATTAARLRRELGLARVDVATPGADRLPLLARARRDGGPLRLLFVGSFIPRKRLLELLAAFERVGSAHATLVLIGDAARDPAYAGRVGRAIAGSAFLQARVSAPGVLGDEALAAELAAADALVLPSSLEGYGMVLTEAVRAGVPVLAARAGAIAEAVQDGAEALLWDDVEGPAPALARFLEDGALRASMSRAAAVRAASLPTWDGTAAAVRAALARAARGARRADERMSG</sequence>
<organism evidence="1 2">
    <name type="scientific">Sorangium atrum</name>
    <dbReference type="NCBI Taxonomy" id="2995308"/>
    <lineage>
        <taxon>Bacteria</taxon>
        <taxon>Pseudomonadati</taxon>
        <taxon>Myxococcota</taxon>
        <taxon>Polyangia</taxon>
        <taxon>Polyangiales</taxon>
        <taxon>Polyangiaceae</taxon>
        <taxon>Sorangium</taxon>
    </lineage>
</organism>
<accession>A0ABT5BUR1</accession>
<proteinExistence type="predicted"/>
<dbReference type="PANTHER" id="PTHR45947:SF3">
    <property type="entry name" value="SULFOQUINOVOSYL TRANSFERASE SQD2"/>
    <property type="match status" value="1"/>
</dbReference>
<dbReference type="InterPro" id="IPR050194">
    <property type="entry name" value="Glycosyltransferase_grp1"/>
</dbReference>
<comment type="caution">
    <text evidence="1">The sequence shown here is derived from an EMBL/GenBank/DDBJ whole genome shotgun (WGS) entry which is preliminary data.</text>
</comment>
<dbReference type="CDD" id="cd03801">
    <property type="entry name" value="GT4_PimA-like"/>
    <property type="match status" value="1"/>
</dbReference>
<protein>
    <submittedName>
        <fullName evidence="1">Glycosyltransferase family 4 protein</fullName>
    </submittedName>
</protein>
<gene>
    <name evidence="1" type="ORF">POL72_09130</name>
</gene>
<dbReference type="RefSeq" id="WP_272094641.1">
    <property type="nucleotide sequence ID" value="NZ_JAQNDK010000001.1"/>
</dbReference>
<dbReference type="Gene3D" id="3.40.50.2000">
    <property type="entry name" value="Glycogen Phosphorylase B"/>
    <property type="match status" value="2"/>
</dbReference>
<dbReference type="Proteomes" id="UP001217485">
    <property type="component" value="Unassembled WGS sequence"/>
</dbReference>
<name>A0ABT5BUR1_9BACT</name>
<dbReference type="SUPFAM" id="SSF53756">
    <property type="entry name" value="UDP-Glycosyltransferase/glycogen phosphorylase"/>
    <property type="match status" value="1"/>
</dbReference>
<keyword evidence="2" id="KW-1185">Reference proteome</keyword>
<reference evidence="1 2" key="1">
    <citation type="submission" date="2023-01" db="EMBL/GenBank/DDBJ databases">
        <title>Minimal conservation of predation-associated metabolite biosynthetic gene clusters underscores biosynthetic potential of Myxococcota including descriptions for ten novel species: Archangium lansinium sp. nov., Myxococcus landrumus sp. nov., Nannocystis bai.</title>
        <authorList>
            <person name="Ahearne A."/>
            <person name="Stevens C."/>
            <person name="Dowd S."/>
        </authorList>
    </citation>
    <scope>NUCLEOTIDE SEQUENCE [LARGE SCALE GENOMIC DNA]</scope>
    <source>
        <strain evidence="1 2">WIWO2</strain>
    </source>
</reference>
<evidence type="ECO:0000313" key="2">
    <source>
        <dbReference type="Proteomes" id="UP001217485"/>
    </source>
</evidence>
<dbReference type="PANTHER" id="PTHR45947">
    <property type="entry name" value="SULFOQUINOVOSYL TRANSFERASE SQD2"/>
    <property type="match status" value="1"/>
</dbReference>
<dbReference type="EMBL" id="JAQNDK010000001">
    <property type="protein sequence ID" value="MDC0677891.1"/>
    <property type="molecule type" value="Genomic_DNA"/>
</dbReference>
<dbReference type="Pfam" id="PF13692">
    <property type="entry name" value="Glyco_trans_1_4"/>
    <property type="match status" value="1"/>
</dbReference>